<dbReference type="KEGG" id="gak:X907_0733"/>
<dbReference type="GO" id="GO:0003723">
    <property type="term" value="F:RNA binding"/>
    <property type="evidence" value="ECO:0007669"/>
    <property type="project" value="UniProtKB-UniRule"/>
</dbReference>
<evidence type="ECO:0000313" key="6">
    <source>
        <dbReference type="EMBL" id="AZU03277.1"/>
    </source>
</evidence>
<evidence type="ECO:0000256" key="2">
    <source>
        <dbReference type="ARBA" id="ARBA00022679"/>
    </source>
</evidence>
<dbReference type="Pfam" id="PF01189">
    <property type="entry name" value="Methyltr_RsmB-F"/>
    <property type="match status" value="1"/>
</dbReference>
<feature type="binding site" evidence="5">
    <location>
        <position position="264"/>
    </location>
    <ligand>
        <name>S-adenosyl-L-methionine</name>
        <dbReference type="ChEBI" id="CHEBI:59789"/>
    </ligand>
</feature>
<evidence type="ECO:0000256" key="4">
    <source>
        <dbReference type="ARBA" id="ARBA00022884"/>
    </source>
</evidence>
<protein>
    <submittedName>
        <fullName evidence="6">tRNA and rRNA cytosine-C5-methylase protein</fullName>
    </submittedName>
</protein>
<evidence type="ECO:0000256" key="5">
    <source>
        <dbReference type="PROSITE-ProRule" id="PRU01023"/>
    </source>
</evidence>
<dbReference type="InterPro" id="IPR001678">
    <property type="entry name" value="MeTrfase_RsmB-F_NOP2_dom"/>
</dbReference>
<dbReference type="InterPro" id="IPR023267">
    <property type="entry name" value="RCMT"/>
</dbReference>
<dbReference type="OrthoDB" id="9810297at2"/>
<dbReference type="Gene3D" id="3.40.50.150">
    <property type="entry name" value="Vaccinia Virus protein VP39"/>
    <property type="match status" value="1"/>
</dbReference>
<organism evidence="6 7">
    <name type="scientific">Glycocaulis alkaliphilus</name>
    <dbReference type="NCBI Taxonomy" id="1434191"/>
    <lineage>
        <taxon>Bacteria</taxon>
        <taxon>Pseudomonadati</taxon>
        <taxon>Pseudomonadota</taxon>
        <taxon>Alphaproteobacteria</taxon>
        <taxon>Maricaulales</taxon>
        <taxon>Maricaulaceae</taxon>
        <taxon>Glycocaulis</taxon>
    </lineage>
</organism>
<dbReference type="InterPro" id="IPR029063">
    <property type="entry name" value="SAM-dependent_MTases_sf"/>
</dbReference>
<keyword evidence="3 5" id="KW-0949">S-adenosyl-L-methionine</keyword>
<evidence type="ECO:0000256" key="3">
    <source>
        <dbReference type="ARBA" id="ARBA00022691"/>
    </source>
</evidence>
<proteinExistence type="inferred from homology"/>
<dbReference type="GO" id="GO:0008173">
    <property type="term" value="F:RNA methyltransferase activity"/>
    <property type="evidence" value="ECO:0007669"/>
    <property type="project" value="InterPro"/>
</dbReference>
<dbReference type="GO" id="GO:0001510">
    <property type="term" value="P:RNA methylation"/>
    <property type="evidence" value="ECO:0007669"/>
    <property type="project" value="InterPro"/>
</dbReference>
<dbReference type="CDD" id="cd02440">
    <property type="entry name" value="AdoMet_MTases"/>
    <property type="match status" value="1"/>
</dbReference>
<sequence length="437" mass="46779">MRDAGRIAAAIEVLDTILNRHQPVKEAMRDWGKANRYAGSGDRAWISGLVLDSLRRRGSVSHLMGADSPRALVLGTLSHEWETGPDAVAAIFEGDEHAPEPLTDAERAGMLATLPDDAPLHARAEIPEWLAASFERGFGKDAVLEGASMAGRAPVDLRVNALKTDPEKAIGAVRAQINADPSELLTTAIRIPGHDPRAKSPPADAIPAYGKGWVEVQDIGSQIAALAAAPVEGLQVLDFCAGAGGKTLSLAALMNNTGQLYAWDYDWRRLRAIWPRLERAGVRNVQVRSGKEAEALGDLEGKMDLVFIDAPCTGSGTWRRRPDTKWRLKEKALATRIAQQDEVLAKAAKYVRPGGRMVYVTCSILPEENGDRIDAFLSTNPDFRAVPVMDALVASGQLTEEGALTLSACAGAHGALQLTPARTGTDGFYVCGLEKAG</sequence>
<comment type="similarity">
    <text evidence="5">Belongs to the class I-like SAM-binding methyltransferase superfamily. RsmB/NOP family.</text>
</comment>
<keyword evidence="2 5" id="KW-0808">Transferase</keyword>
<reference evidence="6 7" key="1">
    <citation type="submission" date="2016-12" db="EMBL/GenBank/DDBJ databases">
        <title>The genome of dimorphic prosthecate Glycocaulis alkaliphilus 6b-8t, isolated from crude oil dictates its adaptability in petroleum environments.</title>
        <authorList>
            <person name="Wu X.-L."/>
            <person name="Geng S."/>
        </authorList>
    </citation>
    <scope>NUCLEOTIDE SEQUENCE [LARGE SCALE GENOMIC DNA]</scope>
    <source>
        <strain evidence="6 7">6B-8</strain>
    </source>
</reference>
<dbReference type="PROSITE" id="PS51686">
    <property type="entry name" value="SAM_MT_RSMB_NOP"/>
    <property type="match status" value="1"/>
</dbReference>
<gene>
    <name evidence="6" type="ORF">X907_0733</name>
</gene>
<evidence type="ECO:0000256" key="1">
    <source>
        <dbReference type="ARBA" id="ARBA00022603"/>
    </source>
</evidence>
<dbReference type="RefSeq" id="WP_127565684.1">
    <property type="nucleotide sequence ID" value="NZ_BMFB01000002.1"/>
</dbReference>
<dbReference type="Proteomes" id="UP000286954">
    <property type="component" value="Chromosome"/>
</dbReference>
<dbReference type="PRINTS" id="PR02008">
    <property type="entry name" value="RCMTFAMILY"/>
</dbReference>
<dbReference type="EMBL" id="CP018911">
    <property type="protein sequence ID" value="AZU03277.1"/>
    <property type="molecule type" value="Genomic_DNA"/>
</dbReference>
<dbReference type="PANTHER" id="PTHR22807">
    <property type="entry name" value="NOP2 YEAST -RELATED NOL1/NOP2/FMU SUN DOMAIN-CONTAINING"/>
    <property type="match status" value="1"/>
</dbReference>
<keyword evidence="1 5" id="KW-0489">Methyltransferase</keyword>
<dbReference type="InterPro" id="IPR049560">
    <property type="entry name" value="MeTrfase_RsmB-F_NOP2_cat"/>
</dbReference>
<name>A0A3T0E7S1_9PROT</name>
<accession>A0A3T0E7S1</accession>
<feature type="binding site" evidence="5">
    <location>
        <position position="309"/>
    </location>
    <ligand>
        <name>S-adenosyl-L-methionine</name>
        <dbReference type="ChEBI" id="CHEBI:59789"/>
    </ligand>
</feature>
<keyword evidence="7" id="KW-1185">Reference proteome</keyword>
<dbReference type="AlphaFoldDB" id="A0A3T0E7S1"/>
<feature type="active site" description="Nucleophile" evidence="5">
    <location>
        <position position="362"/>
    </location>
</feature>
<keyword evidence="4 5" id="KW-0694">RNA-binding</keyword>
<comment type="caution">
    <text evidence="5">Lacks conserved residue(s) required for the propagation of feature annotation.</text>
</comment>
<dbReference type="PANTHER" id="PTHR22807:SF53">
    <property type="entry name" value="RIBOSOMAL RNA SMALL SUBUNIT METHYLTRANSFERASE B-RELATED"/>
    <property type="match status" value="1"/>
</dbReference>
<evidence type="ECO:0000313" key="7">
    <source>
        <dbReference type="Proteomes" id="UP000286954"/>
    </source>
</evidence>
<dbReference type="SUPFAM" id="SSF53335">
    <property type="entry name" value="S-adenosyl-L-methionine-dependent methyltransferases"/>
    <property type="match status" value="1"/>
</dbReference>